<gene>
    <name evidence="1" type="ORF">KV397_17215</name>
</gene>
<keyword evidence="2" id="KW-1185">Reference proteome</keyword>
<organism evidence="1 2">
    <name type="scientific">Microbacterium aurugineum</name>
    <dbReference type="NCBI Taxonomy" id="2851642"/>
    <lineage>
        <taxon>Bacteria</taxon>
        <taxon>Bacillati</taxon>
        <taxon>Actinomycetota</taxon>
        <taxon>Actinomycetes</taxon>
        <taxon>Micrococcales</taxon>
        <taxon>Microbacteriaceae</taxon>
        <taxon>Microbacterium</taxon>
    </lineage>
</organism>
<name>A0ABY4J372_9MICO</name>
<sequence>MAPSWAKSAGKHGVDRRDAMYALLHPNYVRDMEDNGDGTVNRLFIGPEHAQTERELEVIVRVAVDGSGREAVIFHVMQLGPAIRRYREENPE</sequence>
<proteinExistence type="predicted"/>
<evidence type="ECO:0000313" key="2">
    <source>
        <dbReference type="Proteomes" id="UP000830631"/>
    </source>
</evidence>
<dbReference type="RefSeq" id="WP_261811841.1">
    <property type="nucleotide sequence ID" value="NZ_CP078078.1"/>
</dbReference>
<protein>
    <recommendedName>
        <fullName evidence="3">Toxin</fullName>
    </recommendedName>
</protein>
<evidence type="ECO:0000313" key="1">
    <source>
        <dbReference type="EMBL" id="UPL19387.1"/>
    </source>
</evidence>
<reference evidence="1 2" key="1">
    <citation type="submission" date="2021-06" db="EMBL/GenBank/DDBJ databases">
        <title>Genome-based taxonomic framework of Microbacterium strains isolated from marine environment, the description of four new species and reclassification of four preexisting species.</title>
        <authorList>
            <person name="Lee S.D."/>
            <person name="Kim S.-M."/>
            <person name="Byeon Y.-S."/>
            <person name="Yang H.L."/>
            <person name="Kim I.S."/>
        </authorList>
    </citation>
    <scope>NUCLEOTIDE SEQUENCE [LARGE SCALE GENOMIC DNA]</scope>
    <source>
        <strain evidence="1 2">KSW4-10</strain>
    </source>
</reference>
<dbReference type="EMBL" id="CP078078">
    <property type="protein sequence ID" value="UPL19387.1"/>
    <property type="molecule type" value="Genomic_DNA"/>
</dbReference>
<evidence type="ECO:0008006" key="3">
    <source>
        <dbReference type="Google" id="ProtNLM"/>
    </source>
</evidence>
<accession>A0ABY4J372</accession>
<dbReference type="Proteomes" id="UP000830631">
    <property type="component" value="Chromosome"/>
</dbReference>